<evidence type="ECO:0000313" key="2">
    <source>
        <dbReference type="EMBL" id="CAD6254205.1"/>
    </source>
</evidence>
<name>A0A811Q529_9POAL</name>
<gene>
    <name evidence="2" type="ORF">NCGR_LOCUS37811</name>
</gene>
<dbReference type="InterPro" id="IPR046349">
    <property type="entry name" value="C1-like_sf"/>
</dbReference>
<dbReference type="Proteomes" id="UP000604825">
    <property type="component" value="Unassembled WGS sequence"/>
</dbReference>
<keyword evidence="1" id="KW-0472">Membrane</keyword>
<proteinExistence type="predicted"/>
<keyword evidence="3" id="KW-1185">Reference proteome</keyword>
<keyword evidence="1" id="KW-0812">Transmembrane</keyword>
<accession>A0A811Q529</accession>
<dbReference type="OrthoDB" id="664025at2759"/>
<evidence type="ECO:0000256" key="1">
    <source>
        <dbReference type="SAM" id="Phobius"/>
    </source>
</evidence>
<comment type="caution">
    <text evidence="2">The sequence shown here is derived from an EMBL/GenBank/DDBJ whole genome shotgun (WGS) entry which is preliminary data.</text>
</comment>
<reference evidence="2" key="1">
    <citation type="submission" date="2020-10" db="EMBL/GenBank/DDBJ databases">
        <authorList>
            <person name="Han B."/>
            <person name="Lu T."/>
            <person name="Zhao Q."/>
            <person name="Huang X."/>
            <person name="Zhao Y."/>
        </authorList>
    </citation>
    <scope>NUCLEOTIDE SEQUENCE</scope>
</reference>
<sequence>MHNDPPSEICHPAHPEHKLKLMAGTLFFCDGCKEPGYGPRYACDCGGGGQSLDLHTRCALADDHLFDLHTLAHPLFGYGKQLEFRFLHEAPSSPVQEGRRVCDAGGEPPRGYVYHCSEQDLYIHPCCASLPDRFLHDGRAFDLHRRASRPCALCPDNEGQRRWFWSYRCNLDGEAAVDLHVACLKETARRAGGPTTVSRTWVTGALNFDSMLNMFSSSIGFHKFGEIAGTLASFVTALVFGNLIVKM</sequence>
<protein>
    <recommendedName>
        <fullName evidence="4">DC1 domain-containing protein</fullName>
    </recommendedName>
</protein>
<dbReference type="SUPFAM" id="SSF57889">
    <property type="entry name" value="Cysteine-rich domain"/>
    <property type="match status" value="2"/>
</dbReference>
<organism evidence="2 3">
    <name type="scientific">Miscanthus lutarioriparius</name>
    <dbReference type="NCBI Taxonomy" id="422564"/>
    <lineage>
        <taxon>Eukaryota</taxon>
        <taxon>Viridiplantae</taxon>
        <taxon>Streptophyta</taxon>
        <taxon>Embryophyta</taxon>
        <taxon>Tracheophyta</taxon>
        <taxon>Spermatophyta</taxon>
        <taxon>Magnoliopsida</taxon>
        <taxon>Liliopsida</taxon>
        <taxon>Poales</taxon>
        <taxon>Poaceae</taxon>
        <taxon>PACMAD clade</taxon>
        <taxon>Panicoideae</taxon>
        <taxon>Andropogonodae</taxon>
        <taxon>Andropogoneae</taxon>
        <taxon>Saccharinae</taxon>
        <taxon>Miscanthus</taxon>
    </lineage>
</organism>
<dbReference type="PANTHER" id="PTHR46477:SF8">
    <property type="entry name" value="OS08G0257100 PROTEIN"/>
    <property type="match status" value="1"/>
</dbReference>
<dbReference type="AlphaFoldDB" id="A0A811Q529"/>
<feature type="transmembrane region" description="Helical" evidence="1">
    <location>
        <begin position="227"/>
        <end position="245"/>
    </location>
</feature>
<dbReference type="EMBL" id="CAJGYO010000009">
    <property type="protein sequence ID" value="CAD6254205.1"/>
    <property type="molecule type" value="Genomic_DNA"/>
</dbReference>
<evidence type="ECO:0000313" key="3">
    <source>
        <dbReference type="Proteomes" id="UP000604825"/>
    </source>
</evidence>
<dbReference type="PANTHER" id="PTHR46477">
    <property type="entry name" value="CYSTEINE/HISTIDINE-RICH C1 DOMAIN FAMILY PROTEIN"/>
    <property type="match status" value="1"/>
</dbReference>
<evidence type="ECO:0008006" key="4">
    <source>
        <dbReference type="Google" id="ProtNLM"/>
    </source>
</evidence>
<keyword evidence="1" id="KW-1133">Transmembrane helix</keyword>